<organism evidence="1 2">
    <name type="scientific">Ixodes persulcatus</name>
    <name type="common">Taiga tick</name>
    <dbReference type="NCBI Taxonomy" id="34615"/>
    <lineage>
        <taxon>Eukaryota</taxon>
        <taxon>Metazoa</taxon>
        <taxon>Ecdysozoa</taxon>
        <taxon>Arthropoda</taxon>
        <taxon>Chelicerata</taxon>
        <taxon>Arachnida</taxon>
        <taxon>Acari</taxon>
        <taxon>Parasitiformes</taxon>
        <taxon>Ixodida</taxon>
        <taxon>Ixodoidea</taxon>
        <taxon>Ixodidae</taxon>
        <taxon>Ixodinae</taxon>
        <taxon>Ixodes</taxon>
    </lineage>
</organism>
<comment type="caution">
    <text evidence="1">The sequence shown here is derived from an EMBL/GenBank/DDBJ whole genome shotgun (WGS) entry which is preliminary data.</text>
</comment>
<gene>
    <name evidence="1" type="ORF">HPB47_002377</name>
</gene>
<sequence length="130" mass="15203">PWQVRPRDDPFYCYDNIDFIMQFPLSKDATIRLLNLNEHIIAFDGLCNCPLSPIIQLLVALRFYTTGTLHVVLGDLGSRTPLLSLQWSSSPSHHQNEAQDCFRRILRNTRIPKHRWINRLHAHPHPVAWK</sequence>
<evidence type="ECO:0000313" key="1">
    <source>
        <dbReference type="EMBL" id="KAG0421756.1"/>
    </source>
</evidence>
<keyword evidence="2" id="KW-1185">Reference proteome</keyword>
<feature type="non-terminal residue" evidence="1">
    <location>
        <position position="1"/>
    </location>
</feature>
<proteinExistence type="predicted"/>
<accession>A0AC60PMM8</accession>
<evidence type="ECO:0000313" key="2">
    <source>
        <dbReference type="Proteomes" id="UP000805193"/>
    </source>
</evidence>
<reference evidence="1 2" key="1">
    <citation type="journal article" date="2020" name="Cell">
        <title>Large-Scale Comparative Analyses of Tick Genomes Elucidate Their Genetic Diversity and Vector Capacities.</title>
        <authorList>
            <consortium name="Tick Genome and Microbiome Consortium (TIGMIC)"/>
            <person name="Jia N."/>
            <person name="Wang J."/>
            <person name="Shi W."/>
            <person name="Du L."/>
            <person name="Sun Y."/>
            <person name="Zhan W."/>
            <person name="Jiang J.F."/>
            <person name="Wang Q."/>
            <person name="Zhang B."/>
            <person name="Ji P."/>
            <person name="Bell-Sakyi L."/>
            <person name="Cui X.M."/>
            <person name="Yuan T.T."/>
            <person name="Jiang B.G."/>
            <person name="Yang W.F."/>
            <person name="Lam T.T."/>
            <person name="Chang Q.C."/>
            <person name="Ding S.J."/>
            <person name="Wang X.J."/>
            <person name="Zhu J.G."/>
            <person name="Ruan X.D."/>
            <person name="Zhao L."/>
            <person name="Wei J.T."/>
            <person name="Ye R.Z."/>
            <person name="Que T.C."/>
            <person name="Du C.H."/>
            <person name="Zhou Y.H."/>
            <person name="Cheng J.X."/>
            <person name="Dai P.F."/>
            <person name="Guo W.B."/>
            <person name="Han X.H."/>
            <person name="Huang E.J."/>
            <person name="Li L.F."/>
            <person name="Wei W."/>
            <person name="Gao Y.C."/>
            <person name="Liu J.Z."/>
            <person name="Shao H.Z."/>
            <person name="Wang X."/>
            <person name="Wang C.C."/>
            <person name="Yang T.C."/>
            <person name="Huo Q.B."/>
            <person name="Li W."/>
            <person name="Chen H.Y."/>
            <person name="Chen S.E."/>
            <person name="Zhou L.G."/>
            <person name="Ni X.B."/>
            <person name="Tian J.H."/>
            <person name="Sheng Y."/>
            <person name="Liu T."/>
            <person name="Pan Y.S."/>
            <person name="Xia L.Y."/>
            <person name="Li J."/>
            <person name="Zhao F."/>
            <person name="Cao W.C."/>
        </authorList>
    </citation>
    <scope>NUCLEOTIDE SEQUENCE [LARGE SCALE GENOMIC DNA]</scope>
    <source>
        <strain evidence="1">Iper-2018</strain>
    </source>
</reference>
<protein>
    <submittedName>
        <fullName evidence="1">Uncharacterized protein</fullName>
    </submittedName>
</protein>
<name>A0AC60PMM8_IXOPE</name>
<dbReference type="EMBL" id="JABSTQ010010322">
    <property type="protein sequence ID" value="KAG0421756.1"/>
    <property type="molecule type" value="Genomic_DNA"/>
</dbReference>
<dbReference type="Proteomes" id="UP000805193">
    <property type="component" value="Unassembled WGS sequence"/>
</dbReference>